<proteinExistence type="predicted"/>
<dbReference type="InterPro" id="IPR036734">
    <property type="entry name" value="Neur_chan_lig-bd_sf"/>
</dbReference>
<name>A0A3P6SRQ4_CYLGO</name>
<keyword evidence="3" id="KW-1185">Reference proteome</keyword>
<dbReference type="GO" id="GO:0016020">
    <property type="term" value="C:membrane"/>
    <property type="evidence" value="ECO:0007669"/>
    <property type="project" value="InterPro"/>
</dbReference>
<dbReference type="Pfam" id="PF02931">
    <property type="entry name" value="Neur_chan_LBD"/>
    <property type="match status" value="1"/>
</dbReference>
<dbReference type="OrthoDB" id="5840577at2759"/>
<evidence type="ECO:0000313" key="2">
    <source>
        <dbReference type="EMBL" id="VDK78532.1"/>
    </source>
</evidence>
<dbReference type="GO" id="GO:0005230">
    <property type="term" value="F:extracellular ligand-gated monoatomic ion channel activity"/>
    <property type="evidence" value="ECO:0007669"/>
    <property type="project" value="InterPro"/>
</dbReference>
<dbReference type="SUPFAM" id="SSF63712">
    <property type="entry name" value="Nicotinic receptor ligand binding domain-like"/>
    <property type="match status" value="1"/>
</dbReference>
<gene>
    <name evidence="2" type="ORF">CGOC_LOCUS7467</name>
</gene>
<evidence type="ECO:0000259" key="1">
    <source>
        <dbReference type="Pfam" id="PF02931"/>
    </source>
</evidence>
<dbReference type="Proteomes" id="UP000271889">
    <property type="component" value="Unassembled WGS sequence"/>
</dbReference>
<organism evidence="2 3">
    <name type="scientific">Cylicostephanus goldi</name>
    <name type="common">Nematode worm</name>
    <dbReference type="NCBI Taxonomy" id="71465"/>
    <lineage>
        <taxon>Eukaryota</taxon>
        <taxon>Metazoa</taxon>
        <taxon>Ecdysozoa</taxon>
        <taxon>Nematoda</taxon>
        <taxon>Chromadorea</taxon>
        <taxon>Rhabditida</taxon>
        <taxon>Rhabditina</taxon>
        <taxon>Rhabditomorpha</taxon>
        <taxon>Strongyloidea</taxon>
        <taxon>Strongylidae</taxon>
        <taxon>Cylicostephanus</taxon>
    </lineage>
</organism>
<dbReference type="EMBL" id="UYRV01026007">
    <property type="protein sequence ID" value="VDK78532.1"/>
    <property type="molecule type" value="Genomic_DNA"/>
</dbReference>
<feature type="domain" description="Neurotransmitter-gated ion-channel ligand-binding" evidence="1">
    <location>
        <begin position="2"/>
        <end position="92"/>
    </location>
</feature>
<dbReference type="AlphaFoldDB" id="A0A3P6SRQ4"/>
<dbReference type="Gene3D" id="2.70.170.10">
    <property type="entry name" value="Neurotransmitter-gated ion-channel ligand-binding domain"/>
    <property type="match status" value="1"/>
</dbReference>
<accession>A0A3P6SRQ4</accession>
<reference evidence="2 3" key="1">
    <citation type="submission" date="2018-11" db="EMBL/GenBank/DDBJ databases">
        <authorList>
            <consortium name="Pathogen Informatics"/>
        </authorList>
    </citation>
    <scope>NUCLEOTIDE SEQUENCE [LARGE SCALE GENOMIC DNA]</scope>
</reference>
<evidence type="ECO:0000313" key="3">
    <source>
        <dbReference type="Proteomes" id="UP000271889"/>
    </source>
</evidence>
<dbReference type="InterPro" id="IPR006202">
    <property type="entry name" value="Neur_chan_lig-bd"/>
</dbReference>
<protein>
    <recommendedName>
        <fullName evidence="1">Neurotransmitter-gated ion-channel ligand-binding domain-containing protein</fullName>
    </recommendedName>
</protein>
<sequence>MDQAEETAIFSAEFILEWNDAFLKWDPVEFDGRKKIKIKEQLVWRPDVIVSTSIAKETLLDANQLYLEVFFDGTVRQSIYAVYTNLCDMKVSCAVICEPEFLKKTFPLYSALP</sequence>